<keyword evidence="4" id="KW-1133">Transmembrane helix</keyword>
<dbReference type="Pfam" id="PF03403">
    <property type="entry name" value="PAF-AH_p_II"/>
    <property type="match status" value="1"/>
</dbReference>
<evidence type="ECO:0000313" key="5">
    <source>
        <dbReference type="EMBL" id="MDH8679333.1"/>
    </source>
</evidence>
<evidence type="ECO:0000313" key="6">
    <source>
        <dbReference type="Proteomes" id="UP001158045"/>
    </source>
</evidence>
<evidence type="ECO:0000256" key="4">
    <source>
        <dbReference type="SAM" id="Phobius"/>
    </source>
</evidence>
<dbReference type="PANTHER" id="PTHR10272">
    <property type="entry name" value="PLATELET-ACTIVATING FACTOR ACETYLHYDROLASE"/>
    <property type="match status" value="1"/>
</dbReference>
<dbReference type="PANTHER" id="PTHR10272:SF0">
    <property type="entry name" value="PLATELET-ACTIVATING FACTOR ACETYLHYDROLASE"/>
    <property type="match status" value="1"/>
</dbReference>
<keyword evidence="2" id="KW-0442">Lipid degradation</keyword>
<evidence type="ECO:0000256" key="1">
    <source>
        <dbReference type="ARBA" id="ARBA00022801"/>
    </source>
</evidence>
<comment type="caution">
    <text evidence="5">The sequence shown here is derived from an EMBL/GenBank/DDBJ whole genome shotgun (WGS) entry which is preliminary data.</text>
</comment>
<keyword evidence="1" id="KW-0378">Hydrolase</keyword>
<name>A0ABT6NG57_9FIRM</name>
<dbReference type="EMBL" id="JARYZI010000011">
    <property type="protein sequence ID" value="MDH8679333.1"/>
    <property type="molecule type" value="Genomic_DNA"/>
</dbReference>
<gene>
    <name evidence="5" type="ORF">QE109_14340</name>
</gene>
<reference evidence="5 6" key="1">
    <citation type="submission" date="2023-04" db="EMBL/GenBank/DDBJ databases">
        <title>Fusibacter bizertensis strain WBS, isolated from littoral bottom sediments of the Arctic seas - biochemical and genomic analysis.</title>
        <authorList>
            <person name="Brioukhanov A.L."/>
        </authorList>
    </citation>
    <scope>NUCLEOTIDE SEQUENCE [LARGE SCALE GENOMIC DNA]</scope>
    <source>
        <strain evidence="5 6">WBS</strain>
    </source>
</reference>
<evidence type="ECO:0000256" key="2">
    <source>
        <dbReference type="ARBA" id="ARBA00022963"/>
    </source>
</evidence>
<protein>
    <submittedName>
        <fullName evidence="5">Uncharacterized protein</fullName>
    </submittedName>
</protein>
<proteinExistence type="predicted"/>
<sequence length="415" mass="47116">MSSIFKVVKKTDSKLMKRSKLIVTIKVSGIIVWFVVSLITLYLFPNFSLPTPTGSFAIGTMSFEVTDTNREEFYTQEVGDHRKLMVQVWYPAEKDLNLELQTYPKQVAEALNSVLNVPDWLFGYFSNINTHTYIDAKVLPLDTKYPLIIFSPGNNSTRFQNTAVIEELVSSGYVVIGVDHPYTSNDVAYTDGTIAYRSDGQLEVTSKDEFYEREINIRTEDLQFVIQYLKSDQLLTYAREIVKQVDFDQVGMLGHSYGGATIVETMAREPYIKVGVSYDGGLWGKAVEDGISQPLLYMSASQTLDYMDDTSIDNEETRSFVTSVVANLKTMQDKSTKNFVFVLFEGYNHYSFTDIPLISPLFQRSNQSVTTTIQYTKTFFDHYLKGSESSDVNTLINESNEATLIEDLKELDSLR</sequence>
<keyword evidence="4" id="KW-0812">Transmembrane</keyword>
<dbReference type="SUPFAM" id="SSF53474">
    <property type="entry name" value="alpha/beta-Hydrolases"/>
    <property type="match status" value="1"/>
</dbReference>
<dbReference type="InterPro" id="IPR029058">
    <property type="entry name" value="AB_hydrolase_fold"/>
</dbReference>
<keyword evidence="6" id="KW-1185">Reference proteome</keyword>
<keyword evidence="3" id="KW-0443">Lipid metabolism</keyword>
<dbReference type="Proteomes" id="UP001158045">
    <property type="component" value="Unassembled WGS sequence"/>
</dbReference>
<feature type="transmembrane region" description="Helical" evidence="4">
    <location>
        <begin position="21"/>
        <end position="44"/>
    </location>
</feature>
<accession>A0ABT6NG57</accession>
<evidence type="ECO:0000256" key="3">
    <source>
        <dbReference type="ARBA" id="ARBA00023098"/>
    </source>
</evidence>
<keyword evidence="4" id="KW-0472">Membrane</keyword>
<dbReference type="RefSeq" id="WP_281095229.1">
    <property type="nucleotide sequence ID" value="NZ_JARYZI010000011.1"/>
</dbReference>
<dbReference type="Gene3D" id="3.40.50.1820">
    <property type="entry name" value="alpha/beta hydrolase"/>
    <property type="match status" value="1"/>
</dbReference>
<organism evidence="5 6">
    <name type="scientific">Fusibacter bizertensis</name>
    <dbReference type="NCBI Taxonomy" id="1488331"/>
    <lineage>
        <taxon>Bacteria</taxon>
        <taxon>Bacillati</taxon>
        <taxon>Bacillota</taxon>
        <taxon>Clostridia</taxon>
        <taxon>Eubacteriales</taxon>
        <taxon>Eubacteriales Family XII. Incertae Sedis</taxon>
        <taxon>Fusibacter</taxon>
    </lineage>
</organism>